<protein>
    <submittedName>
        <fullName evidence="1">Uncharacterized protein</fullName>
    </submittedName>
</protein>
<evidence type="ECO:0000313" key="2">
    <source>
        <dbReference type="Proteomes" id="UP001210261"/>
    </source>
</evidence>
<dbReference type="RefSeq" id="WP_271020619.1">
    <property type="nucleotide sequence ID" value="NZ_JAQHXR010000001.1"/>
</dbReference>
<evidence type="ECO:0000313" key="1">
    <source>
        <dbReference type="EMBL" id="MDA3968326.1"/>
    </source>
</evidence>
<comment type="caution">
    <text evidence="1">The sequence shown here is derived from an EMBL/GenBank/DDBJ whole genome shotgun (WGS) entry which is preliminary data.</text>
</comment>
<dbReference type="Gene3D" id="3.40.50.1110">
    <property type="entry name" value="SGNH hydrolase"/>
    <property type="match status" value="1"/>
</dbReference>
<keyword evidence="2" id="KW-1185">Reference proteome</keyword>
<organism evidence="1 2">
    <name type="scientific">Helicobacter ibis</name>
    <dbReference type="NCBI Taxonomy" id="2962633"/>
    <lineage>
        <taxon>Bacteria</taxon>
        <taxon>Pseudomonadati</taxon>
        <taxon>Campylobacterota</taxon>
        <taxon>Epsilonproteobacteria</taxon>
        <taxon>Campylobacterales</taxon>
        <taxon>Helicobacteraceae</taxon>
        <taxon>Helicobacter</taxon>
    </lineage>
</organism>
<dbReference type="InterPro" id="IPR036514">
    <property type="entry name" value="SGNH_hydro_sf"/>
</dbReference>
<dbReference type="SUPFAM" id="SSF52266">
    <property type="entry name" value="SGNH hydrolase"/>
    <property type="match status" value="1"/>
</dbReference>
<accession>A0ABT4VC97</accession>
<dbReference type="Proteomes" id="UP001210261">
    <property type="component" value="Unassembled WGS sequence"/>
</dbReference>
<dbReference type="EMBL" id="JAQHXR010000001">
    <property type="protein sequence ID" value="MDA3968326.1"/>
    <property type="molecule type" value="Genomic_DNA"/>
</dbReference>
<sequence length="380" mass="43991">MRKKILIYGYGWVGESAYDFFRYFGFDCKIIDDLLDFSEISFFNSDFRMDVDILEFDFYIVAICNKKTAISLKEKLISIGVDANQIKNFSNDKYNKNMEYLLDEYFIDSIDTFLNDEFSLDRLHNSLKNVVCKHYENKKSNNLKHRRLEFDKKSDKGVFSSILHTGYKSSSGKPIIYPGFYSYCSHYKESDKDFYFIDKLDFDSIRNRDPNVKFIACFGNSALRVEYLPTSDSITANMQSILDKEFTTKYIVANFGIGSQGVYDQLLTFNALCFTLKPDIVLSFFGGTDYRNGVYCCDRLVKQHKIVYTPESWEVSYKSATNSSLPLFREMSKIKDGSNPKITMYDVLDSVKVRLAQFNSYVAAGGGLFMLLYSHLVYVN</sequence>
<reference evidence="1 2" key="1">
    <citation type="submission" date="2023-01" db="EMBL/GenBank/DDBJ databases">
        <title>Description of Helicobacter ibis sp. nov. isolated from faecal droppings of black-faced ibis (Theristicus melanopis).</title>
        <authorList>
            <person name="Lopez-Cantillo M."/>
            <person name="Vidal-Veuthey B."/>
            <person name="Mella A."/>
            <person name="De La Haba R."/>
            <person name="Collado L."/>
        </authorList>
    </citation>
    <scope>NUCLEOTIDE SEQUENCE [LARGE SCALE GENOMIC DNA]</scope>
    <source>
        <strain evidence="1 2">A82</strain>
    </source>
</reference>
<proteinExistence type="predicted"/>
<name>A0ABT4VC97_9HELI</name>
<gene>
    <name evidence="1" type="ORF">PF021_01395</name>
</gene>